<dbReference type="InParanoid" id="A0A1Q3D715"/>
<comment type="similarity">
    <text evidence="1">Belongs to the IMPDH/GMPR family.</text>
</comment>
<dbReference type="EMBL" id="BDDD01004750">
    <property type="protein sequence ID" value="GAV88250.1"/>
    <property type="molecule type" value="Genomic_DNA"/>
</dbReference>
<dbReference type="InterPro" id="IPR005990">
    <property type="entry name" value="IMP_DH"/>
</dbReference>
<proteinExistence type="inferred from homology"/>
<evidence type="ECO:0000259" key="2">
    <source>
        <dbReference type="Pfam" id="PF00478"/>
    </source>
</evidence>
<dbReference type="SMART" id="SM01240">
    <property type="entry name" value="IMPDH"/>
    <property type="match status" value="1"/>
</dbReference>
<reference evidence="4" key="1">
    <citation type="submission" date="2016-04" db="EMBL/GenBank/DDBJ databases">
        <title>Cephalotus genome sequencing.</title>
        <authorList>
            <person name="Fukushima K."/>
            <person name="Hasebe M."/>
            <person name="Fang X."/>
        </authorList>
    </citation>
    <scope>NUCLEOTIDE SEQUENCE [LARGE SCALE GENOMIC DNA]</scope>
    <source>
        <strain evidence="4">cv. St1</strain>
    </source>
</reference>
<dbReference type="AlphaFoldDB" id="A0A1Q3D715"/>
<protein>
    <submittedName>
        <fullName evidence="3">IMPDH domain-containing protein</fullName>
    </submittedName>
</protein>
<feature type="domain" description="IMP dehydrogenase/GMP reductase" evidence="2">
    <location>
        <begin position="41"/>
        <end position="143"/>
    </location>
</feature>
<dbReference type="GO" id="GO:0005737">
    <property type="term" value="C:cytoplasm"/>
    <property type="evidence" value="ECO:0007669"/>
    <property type="project" value="TreeGrafter"/>
</dbReference>
<name>A0A1Q3D715_CEPFO</name>
<accession>A0A1Q3D715</accession>
<dbReference type="InterPro" id="IPR001093">
    <property type="entry name" value="IMP_DH_GMPRt"/>
</dbReference>
<dbReference type="Pfam" id="PF00478">
    <property type="entry name" value="IMPDH"/>
    <property type="match status" value="1"/>
</dbReference>
<evidence type="ECO:0000313" key="4">
    <source>
        <dbReference type="Proteomes" id="UP000187406"/>
    </source>
</evidence>
<dbReference type="PANTHER" id="PTHR11911:SF111">
    <property type="entry name" value="INOSINE-5'-MONOPHOSPHATE DEHYDROGENASE"/>
    <property type="match status" value="1"/>
</dbReference>
<dbReference type="InterPro" id="IPR013785">
    <property type="entry name" value="Aldolase_TIM"/>
</dbReference>
<dbReference type="SUPFAM" id="SSF51412">
    <property type="entry name" value="Inosine monophosphate dehydrogenase (IMPDH)"/>
    <property type="match status" value="1"/>
</dbReference>
<keyword evidence="4" id="KW-1185">Reference proteome</keyword>
<dbReference type="STRING" id="3775.A0A1Q3D715"/>
<gene>
    <name evidence="3" type="ORF">CFOL_v3_31673</name>
</gene>
<dbReference type="GO" id="GO:0003938">
    <property type="term" value="F:IMP dehydrogenase activity"/>
    <property type="evidence" value="ECO:0007669"/>
    <property type="project" value="InterPro"/>
</dbReference>
<evidence type="ECO:0000256" key="1">
    <source>
        <dbReference type="ARBA" id="ARBA00005502"/>
    </source>
</evidence>
<dbReference type="GO" id="GO:0006183">
    <property type="term" value="P:GTP biosynthetic process"/>
    <property type="evidence" value="ECO:0007669"/>
    <property type="project" value="TreeGrafter"/>
</dbReference>
<dbReference type="OrthoDB" id="416622at2759"/>
<dbReference type="Proteomes" id="UP000187406">
    <property type="component" value="Unassembled WGS sequence"/>
</dbReference>
<comment type="caution">
    <text evidence="3">The sequence shown here is derived from an EMBL/GenBank/DDBJ whole genome shotgun (WGS) entry which is preliminary data.</text>
</comment>
<evidence type="ECO:0000313" key="3">
    <source>
        <dbReference type="EMBL" id="GAV88250.1"/>
    </source>
</evidence>
<organism evidence="3 4">
    <name type="scientific">Cephalotus follicularis</name>
    <name type="common">Albany pitcher plant</name>
    <dbReference type="NCBI Taxonomy" id="3775"/>
    <lineage>
        <taxon>Eukaryota</taxon>
        <taxon>Viridiplantae</taxon>
        <taxon>Streptophyta</taxon>
        <taxon>Embryophyta</taxon>
        <taxon>Tracheophyta</taxon>
        <taxon>Spermatophyta</taxon>
        <taxon>Magnoliopsida</taxon>
        <taxon>eudicotyledons</taxon>
        <taxon>Gunneridae</taxon>
        <taxon>Pentapetalae</taxon>
        <taxon>rosids</taxon>
        <taxon>fabids</taxon>
        <taxon>Oxalidales</taxon>
        <taxon>Cephalotaceae</taxon>
        <taxon>Cephalotus</taxon>
    </lineage>
</organism>
<sequence length="153" mass="16417">MALGLILGIGRAMRRKRTYSHQNALLVITTRGRIASPLVSTIAKNGQRIKNYRGMGSLEAMTKGSDARYVGETAKLKIAQGVVGAVANKGSVLNFLPYIVHAIKQGFQDLGASSLESTHHLLRSSTLRLEVQTGAAQIEGGVHGLVSYEKKAF</sequence>
<dbReference type="PANTHER" id="PTHR11911">
    <property type="entry name" value="INOSINE-5-MONOPHOSPHATE DEHYDROGENASE RELATED"/>
    <property type="match status" value="1"/>
</dbReference>
<dbReference type="Gene3D" id="3.20.20.70">
    <property type="entry name" value="Aldolase class I"/>
    <property type="match status" value="1"/>
</dbReference>